<sequence length="303" mass="33372">MGMCNETTLKVFAQMDSRLYHDILLASSSLSYVVNMLLSVPLLLAIARPPSLLGKLRFLLLAQLLFCDNLQLLIQTTREALFTSHLGMPVSQCLIFTAAFQACSMVEVLLSTALAVDRCVAIKWPLRYEPLLSRARKLTVVGVVWAVSLLASGSALSMALTNVQVNAILPRCRPLVLAHCLTGNEALWGFCVALSALVLPSCYLITLGCFLLLCWDVRGLPRSRRAVVTLALQAVQMLCYSVPVVLSSYLLPSVLQFDTLEIAASNCYNLGISLIPLAYGYRSRELRKRLRQTPLRNDINPGQ</sequence>
<dbReference type="InterPro" id="IPR000276">
    <property type="entry name" value="GPCR_Rhodpsn"/>
</dbReference>
<dbReference type="AlphaFoldDB" id="A0AAD7RTT4"/>
<feature type="transmembrane region" description="Helical" evidence="5">
    <location>
        <begin position="227"/>
        <end position="250"/>
    </location>
</feature>
<dbReference type="GO" id="GO:0004930">
    <property type="term" value="F:G protein-coupled receptor activity"/>
    <property type="evidence" value="ECO:0007669"/>
    <property type="project" value="InterPro"/>
</dbReference>
<evidence type="ECO:0000259" key="6">
    <source>
        <dbReference type="PROSITE" id="PS50262"/>
    </source>
</evidence>
<keyword evidence="3 5" id="KW-1133">Transmembrane helix</keyword>
<dbReference type="GO" id="GO:0016020">
    <property type="term" value="C:membrane"/>
    <property type="evidence" value="ECO:0007669"/>
    <property type="project" value="UniProtKB-SubCell"/>
</dbReference>
<keyword evidence="2 5" id="KW-0812">Transmembrane</keyword>
<dbReference type="PANTHER" id="PTHR26451:SF897">
    <property type="entry name" value="TRACE AMINE-ASSOCIATED RECEPTOR 5-LIKE"/>
    <property type="match status" value="1"/>
</dbReference>
<dbReference type="Proteomes" id="UP001221898">
    <property type="component" value="Unassembled WGS sequence"/>
</dbReference>
<dbReference type="GO" id="GO:0004984">
    <property type="term" value="F:olfactory receptor activity"/>
    <property type="evidence" value="ECO:0007669"/>
    <property type="project" value="TreeGrafter"/>
</dbReference>
<dbReference type="Gene3D" id="1.20.1070.10">
    <property type="entry name" value="Rhodopsin 7-helix transmembrane proteins"/>
    <property type="match status" value="1"/>
</dbReference>
<evidence type="ECO:0000256" key="4">
    <source>
        <dbReference type="ARBA" id="ARBA00023136"/>
    </source>
</evidence>
<feature type="transmembrane region" description="Helical" evidence="5">
    <location>
        <begin position="94"/>
        <end position="117"/>
    </location>
</feature>
<organism evidence="7 8">
    <name type="scientific">Aldrovandia affinis</name>
    <dbReference type="NCBI Taxonomy" id="143900"/>
    <lineage>
        <taxon>Eukaryota</taxon>
        <taxon>Metazoa</taxon>
        <taxon>Chordata</taxon>
        <taxon>Craniata</taxon>
        <taxon>Vertebrata</taxon>
        <taxon>Euteleostomi</taxon>
        <taxon>Actinopterygii</taxon>
        <taxon>Neopterygii</taxon>
        <taxon>Teleostei</taxon>
        <taxon>Notacanthiformes</taxon>
        <taxon>Halosauridae</taxon>
        <taxon>Aldrovandia</taxon>
    </lineage>
</organism>
<comment type="caution">
    <text evidence="7">The sequence shown here is derived from an EMBL/GenBank/DDBJ whole genome shotgun (WGS) entry which is preliminary data.</text>
</comment>
<accession>A0AAD7RTT4</accession>
<dbReference type="Pfam" id="PF00001">
    <property type="entry name" value="7tm_1"/>
    <property type="match status" value="1"/>
</dbReference>
<dbReference type="GO" id="GO:0005549">
    <property type="term" value="F:odorant binding"/>
    <property type="evidence" value="ECO:0007669"/>
    <property type="project" value="TreeGrafter"/>
</dbReference>
<protein>
    <recommendedName>
        <fullName evidence="6">G-protein coupled receptors family 1 profile domain-containing protein</fullName>
    </recommendedName>
</protein>
<comment type="subcellular location">
    <subcellularLocation>
        <location evidence="1">Membrane</location>
    </subcellularLocation>
</comment>
<feature type="domain" description="G-protein coupled receptors family 1 profile" evidence="6">
    <location>
        <begin position="38"/>
        <end position="250"/>
    </location>
</feature>
<keyword evidence="8" id="KW-1185">Reference proteome</keyword>
<gene>
    <name evidence="7" type="ORF">AAFF_G00110840</name>
</gene>
<dbReference type="InterPro" id="IPR017452">
    <property type="entry name" value="GPCR_Rhodpsn_7TM"/>
</dbReference>
<feature type="transmembrane region" description="Helical" evidence="5">
    <location>
        <begin position="23"/>
        <end position="44"/>
    </location>
</feature>
<dbReference type="EMBL" id="JAINUG010000174">
    <property type="protein sequence ID" value="KAJ8390070.1"/>
    <property type="molecule type" value="Genomic_DNA"/>
</dbReference>
<keyword evidence="4 5" id="KW-0472">Membrane</keyword>
<evidence type="ECO:0000313" key="7">
    <source>
        <dbReference type="EMBL" id="KAJ8390070.1"/>
    </source>
</evidence>
<dbReference type="SUPFAM" id="SSF81321">
    <property type="entry name" value="Family A G protein-coupled receptor-like"/>
    <property type="match status" value="1"/>
</dbReference>
<proteinExistence type="predicted"/>
<evidence type="ECO:0000256" key="3">
    <source>
        <dbReference type="ARBA" id="ARBA00022989"/>
    </source>
</evidence>
<evidence type="ECO:0000256" key="1">
    <source>
        <dbReference type="ARBA" id="ARBA00004370"/>
    </source>
</evidence>
<dbReference type="PROSITE" id="PS50262">
    <property type="entry name" value="G_PROTEIN_RECEP_F1_2"/>
    <property type="match status" value="1"/>
</dbReference>
<feature type="transmembrane region" description="Helical" evidence="5">
    <location>
        <begin position="262"/>
        <end position="281"/>
    </location>
</feature>
<evidence type="ECO:0000256" key="2">
    <source>
        <dbReference type="ARBA" id="ARBA00022692"/>
    </source>
</evidence>
<feature type="transmembrane region" description="Helical" evidence="5">
    <location>
        <begin position="187"/>
        <end position="215"/>
    </location>
</feature>
<name>A0AAD7RTT4_9TELE</name>
<evidence type="ECO:0000256" key="5">
    <source>
        <dbReference type="SAM" id="Phobius"/>
    </source>
</evidence>
<evidence type="ECO:0000313" key="8">
    <source>
        <dbReference type="Proteomes" id="UP001221898"/>
    </source>
</evidence>
<dbReference type="InterPro" id="IPR052921">
    <property type="entry name" value="GPCR1_Superfamily_Member"/>
</dbReference>
<feature type="transmembrane region" description="Helical" evidence="5">
    <location>
        <begin position="138"/>
        <end position="160"/>
    </location>
</feature>
<dbReference type="PANTHER" id="PTHR26451">
    <property type="entry name" value="G_PROTEIN_RECEP_F1_2 DOMAIN-CONTAINING PROTEIN"/>
    <property type="match status" value="1"/>
</dbReference>
<reference evidence="7" key="1">
    <citation type="journal article" date="2023" name="Science">
        <title>Genome structures resolve the early diversification of teleost fishes.</title>
        <authorList>
            <person name="Parey E."/>
            <person name="Louis A."/>
            <person name="Montfort J."/>
            <person name="Bouchez O."/>
            <person name="Roques C."/>
            <person name="Iampietro C."/>
            <person name="Lluch J."/>
            <person name="Castinel A."/>
            <person name="Donnadieu C."/>
            <person name="Desvignes T."/>
            <person name="Floi Bucao C."/>
            <person name="Jouanno E."/>
            <person name="Wen M."/>
            <person name="Mejri S."/>
            <person name="Dirks R."/>
            <person name="Jansen H."/>
            <person name="Henkel C."/>
            <person name="Chen W.J."/>
            <person name="Zahm M."/>
            <person name="Cabau C."/>
            <person name="Klopp C."/>
            <person name="Thompson A.W."/>
            <person name="Robinson-Rechavi M."/>
            <person name="Braasch I."/>
            <person name="Lecointre G."/>
            <person name="Bobe J."/>
            <person name="Postlethwait J.H."/>
            <person name="Berthelot C."/>
            <person name="Roest Crollius H."/>
            <person name="Guiguen Y."/>
        </authorList>
    </citation>
    <scope>NUCLEOTIDE SEQUENCE</scope>
    <source>
        <strain evidence="7">NC1722</strain>
    </source>
</reference>